<feature type="region of interest" description="Disordered" evidence="1">
    <location>
        <begin position="1"/>
        <end position="40"/>
    </location>
</feature>
<evidence type="ECO:0000313" key="2">
    <source>
        <dbReference type="EMBL" id="GBP81293.1"/>
    </source>
</evidence>
<accession>A0A4C1Z281</accession>
<reference evidence="2 3" key="1">
    <citation type="journal article" date="2019" name="Commun. Biol.">
        <title>The bagworm genome reveals a unique fibroin gene that provides high tensile strength.</title>
        <authorList>
            <person name="Kono N."/>
            <person name="Nakamura H."/>
            <person name="Ohtoshi R."/>
            <person name="Tomita M."/>
            <person name="Numata K."/>
            <person name="Arakawa K."/>
        </authorList>
    </citation>
    <scope>NUCLEOTIDE SEQUENCE [LARGE SCALE GENOMIC DNA]</scope>
</reference>
<gene>
    <name evidence="2" type="ORF">EVAR_59685_1</name>
</gene>
<dbReference type="EMBL" id="BGZK01001504">
    <property type="protein sequence ID" value="GBP81293.1"/>
    <property type="molecule type" value="Genomic_DNA"/>
</dbReference>
<feature type="region of interest" description="Disordered" evidence="1">
    <location>
        <begin position="69"/>
        <end position="105"/>
    </location>
</feature>
<organism evidence="2 3">
    <name type="scientific">Eumeta variegata</name>
    <name type="common">Bagworm moth</name>
    <name type="synonym">Eumeta japonica</name>
    <dbReference type="NCBI Taxonomy" id="151549"/>
    <lineage>
        <taxon>Eukaryota</taxon>
        <taxon>Metazoa</taxon>
        <taxon>Ecdysozoa</taxon>
        <taxon>Arthropoda</taxon>
        <taxon>Hexapoda</taxon>
        <taxon>Insecta</taxon>
        <taxon>Pterygota</taxon>
        <taxon>Neoptera</taxon>
        <taxon>Endopterygota</taxon>
        <taxon>Lepidoptera</taxon>
        <taxon>Glossata</taxon>
        <taxon>Ditrysia</taxon>
        <taxon>Tineoidea</taxon>
        <taxon>Psychidae</taxon>
        <taxon>Oiketicinae</taxon>
        <taxon>Eumeta</taxon>
    </lineage>
</organism>
<proteinExistence type="predicted"/>
<name>A0A4C1Z281_EUMVA</name>
<keyword evidence="3" id="KW-1185">Reference proteome</keyword>
<dbReference type="AlphaFoldDB" id="A0A4C1Z281"/>
<feature type="compositionally biased region" description="Polar residues" evidence="1">
    <location>
        <begin position="1"/>
        <end position="14"/>
    </location>
</feature>
<dbReference type="Proteomes" id="UP000299102">
    <property type="component" value="Unassembled WGS sequence"/>
</dbReference>
<comment type="caution">
    <text evidence="2">The sequence shown here is derived from an EMBL/GenBank/DDBJ whole genome shotgun (WGS) entry which is preliminary data.</text>
</comment>
<protein>
    <submittedName>
        <fullName evidence="2">Uncharacterized protein</fullName>
    </submittedName>
</protein>
<sequence length="105" mass="11570">MLKITTYPNTNGKSSIPHKCGSPPGLDRPSGSKGRPRYNNEDRYVSANCKHPFARFELNPVRIRYPGLIRTRGDISHPDAPAHPGTPARRTPPGSARAGRFQLPN</sequence>
<evidence type="ECO:0000256" key="1">
    <source>
        <dbReference type="SAM" id="MobiDB-lite"/>
    </source>
</evidence>
<evidence type="ECO:0000313" key="3">
    <source>
        <dbReference type="Proteomes" id="UP000299102"/>
    </source>
</evidence>